<keyword evidence="2" id="KW-1185">Reference proteome</keyword>
<evidence type="ECO:0000313" key="1">
    <source>
        <dbReference type="EMBL" id="MBH5322450.1"/>
    </source>
</evidence>
<name>A0ABS0N4M1_9SPHN</name>
<comment type="caution">
    <text evidence="1">The sequence shown here is derived from an EMBL/GenBank/DDBJ whole genome shotgun (WGS) entry which is preliminary data.</text>
</comment>
<dbReference type="Proteomes" id="UP000602442">
    <property type="component" value="Unassembled WGS sequence"/>
</dbReference>
<dbReference type="RefSeq" id="WP_197921147.1">
    <property type="nucleotide sequence ID" value="NZ_CAWPTA010000007.1"/>
</dbReference>
<dbReference type="EMBL" id="JAEANY010000002">
    <property type="protein sequence ID" value="MBH5322450.1"/>
    <property type="molecule type" value="Genomic_DNA"/>
</dbReference>
<evidence type="ECO:0000313" key="2">
    <source>
        <dbReference type="Proteomes" id="UP000602442"/>
    </source>
</evidence>
<protein>
    <submittedName>
        <fullName evidence="1">Uncharacterized protein</fullName>
    </submittedName>
</protein>
<sequence length="65" mass="7169">MTATDERKASTFVVRLWCEPRPAGEPEVWRGTATNVASSNQAGFTDFGQLLAFLEREAGLPRQAE</sequence>
<organism evidence="1 2">
    <name type="scientific">Aurantiacibacter sediminis</name>
    <dbReference type="NCBI Taxonomy" id="2793064"/>
    <lineage>
        <taxon>Bacteria</taxon>
        <taxon>Pseudomonadati</taxon>
        <taxon>Pseudomonadota</taxon>
        <taxon>Alphaproteobacteria</taxon>
        <taxon>Sphingomonadales</taxon>
        <taxon>Erythrobacteraceae</taxon>
        <taxon>Aurantiacibacter</taxon>
    </lineage>
</organism>
<gene>
    <name evidence="1" type="ORF">I5L03_07605</name>
</gene>
<reference evidence="1 2" key="1">
    <citation type="submission" date="2020-11" db="EMBL/GenBank/DDBJ databases">
        <title>Erythrobacter sediminis sp. nov., a marine bacterium from a tidal flat of Garorim Bay.</title>
        <authorList>
            <person name="Kim D."/>
            <person name="Yoo Y."/>
            <person name="Kim J.-J."/>
        </authorList>
    </citation>
    <scope>NUCLEOTIDE SEQUENCE [LARGE SCALE GENOMIC DNA]</scope>
    <source>
        <strain evidence="1 2">JGD-13</strain>
    </source>
</reference>
<proteinExistence type="predicted"/>
<accession>A0ABS0N4M1</accession>